<dbReference type="Proteomes" id="UP001189429">
    <property type="component" value="Unassembled WGS sequence"/>
</dbReference>
<sequence>MGAPGARRPRRAAARALLLVPALGLAGRLCALAGCPGTAALLPGALAGRAAAGAQAWRRHGGSRRSSCISRWAKGFSAKGGLDSIIKKSRKLPPYVDIYKTRNSTRRALLRRRSQDVGMPLSKQDARYCNILEAKFDNETNCVGLAAPQIGIDRRIIVFEVLADDPDNEGRNVTQEMSKVLWINPSYSPLTDEMQYDYSVAFGASRRCARAVGCQQRRQQRPQANIPGETAPSASKICNLSPEPRLKDILASRPRVGPEDIMRTVPGDPKAP</sequence>
<reference evidence="5" key="1">
    <citation type="submission" date="2023-10" db="EMBL/GenBank/DDBJ databases">
        <authorList>
            <person name="Chen Y."/>
            <person name="Shah S."/>
            <person name="Dougan E. K."/>
            <person name="Thang M."/>
            <person name="Chan C."/>
        </authorList>
    </citation>
    <scope>NUCLEOTIDE SEQUENCE [LARGE SCALE GENOMIC DNA]</scope>
</reference>
<feature type="signal peptide" evidence="4">
    <location>
        <begin position="1"/>
        <end position="26"/>
    </location>
</feature>
<feature type="chain" id="PRO_5046495014" description="peptide deformylase" evidence="4">
    <location>
        <begin position="27"/>
        <end position="272"/>
    </location>
</feature>
<gene>
    <name evidence="5" type="ORF">PCOR1329_LOCUS36545</name>
</gene>
<dbReference type="InterPro" id="IPR036821">
    <property type="entry name" value="Peptide_deformylase_sf"/>
</dbReference>
<dbReference type="EC" id="3.5.1.88" evidence="2"/>
<evidence type="ECO:0000256" key="3">
    <source>
        <dbReference type="SAM" id="MobiDB-lite"/>
    </source>
</evidence>
<evidence type="ECO:0000256" key="4">
    <source>
        <dbReference type="SAM" id="SignalP"/>
    </source>
</evidence>
<evidence type="ECO:0000313" key="6">
    <source>
        <dbReference type="Proteomes" id="UP001189429"/>
    </source>
</evidence>
<protein>
    <recommendedName>
        <fullName evidence="2">peptide deformylase</fullName>
        <ecNumber evidence="2">3.5.1.88</ecNumber>
    </recommendedName>
</protein>
<accession>A0ABN9T882</accession>
<name>A0ABN9T882_9DINO</name>
<feature type="compositionally biased region" description="Basic and acidic residues" evidence="3">
    <location>
        <begin position="244"/>
        <end position="262"/>
    </location>
</feature>
<dbReference type="EMBL" id="CAUYUJ010014445">
    <property type="protein sequence ID" value="CAK0841303.1"/>
    <property type="molecule type" value="Genomic_DNA"/>
</dbReference>
<dbReference type="InterPro" id="IPR023635">
    <property type="entry name" value="Peptide_deformylase"/>
</dbReference>
<dbReference type="SUPFAM" id="SSF56420">
    <property type="entry name" value="Peptide deformylase"/>
    <property type="match status" value="1"/>
</dbReference>
<evidence type="ECO:0000313" key="5">
    <source>
        <dbReference type="EMBL" id="CAK0841303.1"/>
    </source>
</evidence>
<evidence type="ECO:0000256" key="2">
    <source>
        <dbReference type="ARBA" id="ARBA00012175"/>
    </source>
</evidence>
<comment type="caution">
    <text evidence="5">The sequence shown here is derived from an EMBL/GenBank/DDBJ whole genome shotgun (WGS) entry which is preliminary data.</text>
</comment>
<keyword evidence="4" id="KW-0732">Signal</keyword>
<comment type="similarity">
    <text evidence="1">Belongs to the polypeptide deformylase family.</text>
</comment>
<dbReference type="Gene3D" id="3.90.45.10">
    <property type="entry name" value="Peptide deformylase"/>
    <property type="match status" value="1"/>
</dbReference>
<keyword evidence="6" id="KW-1185">Reference proteome</keyword>
<dbReference type="Pfam" id="PF01327">
    <property type="entry name" value="Pep_deformylase"/>
    <property type="match status" value="1"/>
</dbReference>
<organism evidence="5 6">
    <name type="scientific">Prorocentrum cordatum</name>
    <dbReference type="NCBI Taxonomy" id="2364126"/>
    <lineage>
        <taxon>Eukaryota</taxon>
        <taxon>Sar</taxon>
        <taxon>Alveolata</taxon>
        <taxon>Dinophyceae</taxon>
        <taxon>Prorocentrales</taxon>
        <taxon>Prorocentraceae</taxon>
        <taxon>Prorocentrum</taxon>
    </lineage>
</organism>
<feature type="region of interest" description="Disordered" evidence="3">
    <location>
        <begin position="216"/>
        <end position="272"/>
    </location>
</feature>
<evidence type="ECO:0000256" key="1">
    <source>
        <dbReference type="ARBA" id="ARBA00010759"/>
    </source>
</evidence>
<proteinExistence type="inferred from homology"/>